<evidence type="ECO:0000256" key="5">
    <source>
        <dbReference type="ARBA" id="ARBA00023012"/>
    </source>
</evidence>
<dbReference type="InterPro" id="IPR036890">
    <property type="entry name" value="HATPase_C_sf"/>
</dbReference>
<dbReference type="PANTHER" id="PTHR43547">
    <property type="entry name" value="TWO-COMPONENT HISTIDINE KINASE"/>
    <property type="match status" value="1"/>
</dbReference>
<dbReference type="InterPro" id="IPR005467">
    <property type="entry name" value="His_kinase_dom"/>
</dbReference>
<dbReference type="SUPFAM" id="SSF55874">
    <property type="entry name" value="ATPase domain of HSP90 chaperone/DNA topoisomerase II/histidine kinase"/>
    <property type="match status" value="1"/>
</dbReference>
<evidence type="ECO:0000313" key="7">
    <source>
        <dbReference type="EMBL" id="RHE41464.1"/>
    </source>
</evidence>
<organism evidence="7 8">
    <name type="scientific">Blautia obeum</name>
    <dbReference type="NCBI Taxonomy" id="40520"/>
    <lineage>
        <taxon>Bacteria</taxon>
        <taxon>Bacillati</taxon>
        <taxon>Bacillota</taxon>
        <taxon>Clostridia</taxon>
        <taxon>Lachnospirales</taxon>
        <taxon>Lachnospiraceae</taxon>
        <taxon>Blautia</taxon>
    </lineage>
</organism>
<dbReference type="EC" id="2.7.13.3" evidence="2"/>
<dbReference type="Proteomes" id="UP000283745">
    <property type="component" value="Unassembled WGS sequence"/>
</dbReference>
<dbReference type="SMART" id="SM00387">
    <property type="entry name" value="HATPase_c"/>
    <property type="match status" value="1"/>
</dbReference>
<dbReference type="InterPro" id="IPR004358">
    <property type="entry name" value="Sig_transdc_His_kin-like_C"/>
</dbReference>
<accession>A0A414JAB9</accession>
<evidence type="ECO:0000256" key="4">
    <source>
        <dbReference type="ARBA" id="ARBA00022777"/>
    </source>
</evidence>
<dbReference type="SUPFAM" id="SSF47384">
    <property type="entry name" value="Homodimeric domain of signal transducing histidine kinase"/>
    <property type="match status" value="1"/>
</dbReference>
<name>A0A414JAB9_9FIRM</name>
<keyword evidence="3" id="KW-0597">Phosphoprotein</keyword>
<dbReference type="Gene3D" id="3.30.565.10">
    <property type="entry name" value="Histidine kinase-like ATPase, C-terminal domain"/>
    <property type="match status" value="1"/>
</dbReference>
<dbReference type="InterPro" id="IPR003661">
    <property type="entry name" value="HisK_dim/P_dom"/>
</dbReference>
<dbReference type="SMART" id="SM00388">
    <property type="entry name" value="HisKA"/>
    <property type="match status" value="1"/>
</dbReference>
<gene>
    <name evidence="7" type="ORF">DW740_04010</name>
</gene>
<protein>
    <recommendedName>
        <fullName evidence="2">histidine kinase</fullName>
        <ecNumber evidence="2">2.7.13.3</ecNumber>
    </recommendedName>
</protein>
<dbReference type="Gene3D" id="1.10.287.130">
    <property type="match status" value="1"/>
</dbReference>
<dbReference type="PRINTS" id="PR00344">
    <property type="entry name" value="BCTRLSENSOR"/>
</dbReference>
<reference evidence="7 8" key="1">
    <citation type="submission" date="2018-08" db="EMBL/GenBank/DDBJ databases">
        <title>A genome reference for cultivated species of the human gut microbiota.</title>
        <authorList>
            <person name="Zou Y."/>
            <person name="Xue W."/>
            <person name="Luo G."/>
        </authorList>
    </citation>
    <scope>NUCLEOTIDE SEQUENCE [LARGE SCALE GENOMIC DNA]</scope>
    <source>
        <strain evidence="7 8">AM28-23</strain>
    </source>
</reference>
<dbReference type="PANTHER" id="PTHR43547:SF2">
    <property type="entry name" value="HYBRID SIGNAL TRANSDUCTION HISTIDINE KINASE C"/>
    <property type="match status" value="1"/>
</dbReference>
<dbReference type="Pfam" id="PF00512">
    <property type="entry name" value="HisKA"/>
    <property type="match status" value="1"/>
</dbReference>
<evidence type="ECO:0000256" key="2">
    <source>
        <dbReference type="ARBA" id="ARBA00012438"/>
    </source>
</evidence>
<dbReference type="EMBL" id="QSKF01000002">
    <property type="protein sequence ID" value="RHE41464.1"/>
    <property type="molecule type" value="Genomic_DNA"/>
</dbReference>
<keyword evidence="4 7" id="KW-0808">Transferase</keyword>
<dbReference type="AlphaFoldDB" id="A0A414JAB9"/>
<dbReference type="GO" id="GO:0000155">
    <property type="term" value="F:phosphorelay sensor kinase activity"/>
    <property type="evidence" value="ECO:0007669"/>
    <property type="project" value="InterPro"/>
</dbReference>
<feature type="domain" description="Histidine kinase" evidence="6">
    <location>
        <begin position="20"/>
        <end position="226"/>
    </location>
</feature>
<evidence type="ECO:0000313" key="8">
    <source>
        <dbReference type="Proteomes" id="UP000283745"/>
    </source>
</evidence>
<sequence>MQENNKFEQQKKEFQSTLSMFSHEIRNPLALITSELQMLSDHHPQLCLDEHWDNIMENLNYIRELLDEISRYQNAGHLSLVSTDTSLWLDRIANTFRPALDYLGIALETDIPKNLPHLELDQTKIRQALFNLLRNAQEAIQHAHGKIRIIASAVSDGIQITIHDNGCGMTAEQMEQIFFPFVTYKPGGTGLGLAVTRQIIEAHHGTLRVESAPGEGTTFYILLPLG</sequence>
<dbReference type="CDD" id="cd00082">
    <property type="entry name" value="HisKA"/>
    <property type="match status" value="1"/>
</dbReference>
<dbReference type="PROSITE" id="PS50109">
    <property type="entry name" value="HIS_KIN"/>
    <property type="match status" value="1"/>
</dbReference>
<comment type="catalytic activity">
    <reaction evidence="1">
        <text>ATP + protein L-histidine = ADP + protein N-phospho-L-histidine.</text>
        <dbReference type="EC" id="2.7.13.3"/>
    </reaction>
</comment>
<evidence type="ECO:0000256" key="3">
    <source>
        <dbReference type="ARBA" id="ARBA00022553"/>
    </source>
</evidence>
<proteinExistence type="predicted"/>
<dbReference type="RefSeq" id="WP_118048960.1">
    <property type="nucleotide sequence ID" value="NZ_CABJFK010000002.1"/>
</dbReference>
<keyword evidence="4 7" id="KW-0418">Kinase</keyword>
<dbReference type="Pfam" id="PF02518">
    <property type="entry name" value="HATPase_c"/>
    <property type="match status" value="1"/>
</dbReference>
<dbReference type="InterPro" id="IPR003594">
    <property type="entry name" value="HATPase_dom"/>
</dbReference>
<evidence type="ECO:0000259" key="6">
    <source>
        <dbReference type="PROSITE" id="PS50109"/>
    </source>
</evidence>
<evidence type="ECO:0000256" key="1">
    <source>
        <dbReference type="ARBA" id="ARBA00000085"/>
    </source>
</evidence>
<keyword evidence="5" id="KW-0902">Two-component regulatory system</keyword>
<comment type="caution">
    <text evidence="7">The sequence shown here is derived from an EMBL/GenBank/DDBJ whole genome shotgun (WGS) entry which is preliminary data.</text>
</comment>
<dbReference type="InterPro" id="IPR036097">
    <property type="entry name" value="HisK_dim/P_sf"/>
</dbReference>